<evidence type="ECO:0000256" key="2">
    <source>
        <dbReference type="ARBA" id="ARBA00022679"/>
    </source>
</evidence>
<feature type="domain" description="GHMP kinase N-terminal" evidence="7">
    <location>
        <begin position="70"/>
        <end position="147"/>
    </location>
</feature>
<feature type="binding site" evidence="6">
    <location>
        <begin position="98"/>
        <end position="108"/>
    </location>
    <ligand>
        <name>ATP</name>
        <dbReference type="ChEBI" id="CHEBI:30616"/>
    </ligand>
</feature>
<dbReference type="InterPro" id="IPR006204">
    <property type="entry name" value="GHMP_kinase_N_dom"/>
</dbReference>
<dbReference type="Gene3D" id="3.30.230.10">
    <property type="match status" value="1"/>
</dbReference>
<evidence type="ECO:0000256" key="3">
    <source>
        <dbReference type="ARBA" id="ARBA00022741"/>
    </source>
</evidence>
<dbReference type="GO" id="GO:0050515">
    <property type="term" value="F:4-(cytidine 5'-diphospho)-2-C-methyl-D-erythritol kinase activity"/>
    <property type="evidence" value="ECO:0007669"/>
    <property type="project" value="UniProtKB-UniRule"/>
</dbReference>
<keyword evidence="6" id="KW-0414">Isoprene biosynthesis</keyword>
<dbReference type="PANTHER" id="PTHR43527:SF2">
    <property type="entry name" value="4-DIPHOSPHOCYTIDYL-2-C-METHYL-D-ERYTHRITOL KINASE, CHLOROPLASTIC"/>
    <property type="match status" value="1"/>
</dbReference>
<comment type="catalytic activity">
    <reaction evidence="6">
        <text>4-CDP-2-C-methyl-D-erythritol + ATP = 4-CDP-2-C-methyl-D-erythritol 2-phosphate + ADP + H(+)</text>
        <dbReference type="Rhea" id="RHEA:18437"/>
        <dbReference type="ChEBI" id="CHEBI:15378"/>
        <dbReference type="ChEBI" id="CHEBI:30616"/>
        <dbReference type="ChEBI" id="CHEBI:57823"/>
        <dbReference type="ChEBI" id="CHEBI:57919"/>
        <dbReference type="ChEBI" id="CHEBI:456216"/>
        <dbReference type="EC" id="2.7.1.148"/>
    </reaction>
</comment>
<dbReference type="InterPro" id="IPR020568">
    <property type="entry name" value="Ribosomal_Su5_D2-typ_SF"/>
</dbReference>
<dbReference type="HAMAP" id="MF_00061">
    <property type="entry name" value="IspE"/>
    <property type="match status" value="1"/>
</dbReference>
<keyword evidence="5 6" id="KW-0067">ATP-binding</keyword>
<dbReference type="InterPro" id="IPR036554">
    <property type="entry name" value="GHMP_kinase_C_sf"/>
</dbReference>
<dbReference type="InterPro" id="IPR004424">
    <property type="entry name" value="IspE"/>
</dbReference>
<dbReference type="NCBIfam" id="TIGR00154">
    <property type="entry name" value="ispE"/>
    <property type="match status" value="1"/>
</dbReference>
<dbReference type="PIRSF" id="PIRSF010376">
    <property type="entry name" value="IspE"/>
    <property type="match status" value="1"/>
</dbReference>
<feature type="active site" evidence="6">
    <location>
        <position position="16"/>
    </location>
</feature>
<dbReference type="EMBL" id="NVUU01000033">
    <property type="protein sequence ID" value="PCI94785.1"/>
    <property type="molecule type" value="Genomic_DNA"/>
</dbReference>
<proteinExistence type="inferred from homology"/>
<dbReference type="SUPFAM" id="SSF55060">
    <property type="entry name" value="GHMP Kinase, C-terminal domain"/>
    <property type="match status" value="1"/>
</dbReference>
<comment type="caution">
    <text evidence="8">The sequence shown here is derived from an EMBL/GenBank/DDBJ whole genome shotgun (WGS) entry which is preliminary data.</text>
</comment>
<dbReference type="SUPFAM" id="SSF54211">
    <property type="entry name" value="Ribosomal protein S5 domain 2-like"/>
    <property type="match status" value="1"/>
</dbReference>
<evidence type="ECO:0000313" key="8">
    <source>
        <dbReference type="EMBL" id="PCI94785.1"/>
    </source>
</evidence>
<evidence type="ECO:0000313" key="9">
    <source>
        <dbReference type="Proteomes" id="UP000217838"/>
    </source>
</evidence>
<keyword evidence="4 6" id="KW-0418">Kinase</keyword>
<dbReference type="Proteomes" id="UP000217838">
    <property type="component" value="Unassembled WGS sequence"/>
</dbReference>
<comment type="pathway">
    <text evidence="6">Isoprenoid biosynthesis; isopentenyl diphosphate biosynthesis via DXP pathway; isopentenyl diphosphate from 1-deoxy-D-xylulose 5-phosphate: step 3/6.</text>
</comment>
<keyword evidence="3 6" id="KW-0547">Nucleotide-binding</keyword>
<accession>A0A2A4YKE4</accession>
<dbReference type="InterPro" id="IPR014721">
    <property type="entry name" value="Ribsml_uS5_D2-typ_fold_subgr"/>
</dbReference>
<dbReference type="GO" id="GO:0016114">
    <property type="term" value="P:terpenoid biosynthetic process"/>
    <property type="evidence" value="ECO:0007669"/>
    <property type="project" value="UniProtKB-UniRule"/>
</dbReference>
<dbReference type="PANTHER" id="PTHR43527">
    <property type="entry name" value="4-DIPHOSPHOCYTIDYL-2-C-METHYL-D-ERYTHRITOL KINASE, CHLOROPLASTIC"/>
    <property type="match status" value="1"/>
</dbReference>
<protein>
    <recommendedName>
        <fullName evidence="1 6">4-diphosphocytidyl-2-C-methyl-D-erythritol kinase</fullName>
        <shortName evidence="6">CMK</shortName>
        <ecNumber evidence="6">2.7.1.148</ecNumber>
    </recommendedName>
    <alternativeName>
        <fullName evidence="6">4-(cytidine-5'-diphospho)-2-C-methyl-D-erythritol kinase</fullName>
    </alternativeName>
</protein>
<name>A0A2A4YKE4_UNCAE</name>
<dbReference type="GO" id="GO:0005524">
    <property type="term" value="F:ATP binding"/>
    <property type="evidence" value="ECO:0007669"/>
    <property type="project" value="UniProtKB-UniRule"/>
</dbReference>
<dbReference type="UniPathway" id="UPA00056">
    <property type="reaction ID" value="UER00094"/>
</dbReference>
<reference evidence="9" key="1">
    <citation type="submission" date="2017-08" db="EMBL/GenBank/DDBJ databases">
        <title>A dynamic microbial community with high functional redundancy inhabits the cold, oxic subseafloor aquifer.</title>
        <authorList>
            <person name="Tully B.J."/>
            <person name="Wheat C.G."/>
            <person name="Glazer B.T."/>
            <person name="Huber J.A."/>
        </authorList>
    </citation>
    <scope>NUCLEOTIDE SEQUENCE [LARGE SCALE GENOMIC DNA]</scope>
</reference>
<sequence length="288" mass="32209">MVKKNNYDLKLFSPAKVNLFFRVLKKRSDGYHEIASLMQAIDFGDTLSFSLSNKDAFTCSDPSLPMDRSNLIVKAINLFKRQTGKKFSLKLHLDKKIPMGAGLGGGSSNAATTLHALDRLLKTNLTTDALIKMGEMLGADVPFFFSKGTAYCTGIGEILEDIVCKPMNFILAKPKALSLSTPLVYKNCKIDAVSKTSPSFFRKRYTEDFFNFIQVLVNDLEYPAFKLEKTLFRFKKELEELGFNKVIMTGSGTAFMCFGKMQIPSLSDVLFYKVSSISKCSASWYPSK</sequence>
<dbReference type="AlphaFoldDB" id="A0A2A4YKE4"/>
<dbReference type="Pfam" id="PF00288">
    <property type="entry name" value="GHMP_kinases_N"/>
    <property type="match status" value="1"/>
</dbReference>
<comment type="similarity">
    <text evidence="6">Belongs to the GHMP kinase family. IspE subfamily.</text>
</comment>
<dbReference type="Gene3D" id="3.30.70.890">
    <property type="entry name" value="GHMP kinase, C-terminal domain"/>
    <property type="match status" value="1"/>
</dbReference>
<feature type="active site" evidence="6">
    <location>
        <position position="140"/>
    </location>
</feature>
<organism evidence="8 9">
    <name type="scientific">Aerophobetes bacterium</name>
    <dbReference type="NCBI Taxonomy" id="2030807"/>
    <lineage>
        <taxon>Bacteria</taxon>
        <taxon>Candidatus Aerophobota</taxon>
    </lineage>
</organism>
<evidence type="ECO:0000256" key="4">
    <source>
        <dbReference type="ARBA" id="ARBA00022777"/>
    </source>
</evidence>
<dbReference type="GO" id="GO:0019288">
    <property type="term" value="P:isopentenyl diphosphate biosynthetic process, methylerythritol 4-phosphate pathway"/>
    <property type="evidence" value="ECO:0007669"/>
    <property type="project" value="UniProtKB-UniRule"/>
</dbReference>
<evidence type="ECO:0000256" key="1">
    <source>
        <dbReference type="ARBA" id="ARBA00017473"/>
    </source>
</evidence>
<evidence type="ECO:0000256" key="5">
    <source>
        <dbReference type="ARBA" id="ARBA00022840"/>
    </source>
</evidence>
<comment type="function">
    <text evidence="6">Catalyzes the phosphorylation of the position 2 hydroxy group of 4-diphosphocytidyl-2C-methyl-D-erythritol.</text>
</comment>
<evidence type="ECO:0000256" key="6">
    <source>
        <dbReference type="HAMAP-Rule" id="MF_00061"/>
    </source>
</evidence>
<keyword evidence="2 6" id="KW-0808">Transferase</keyword>
<gene>
    <name evidence="6 8" type="primary">ispE</name>
    <name evidence="8" type="ORF">COB11_03390</name>
</gene>
<dbReference type="EC" id="2.7.1.148" evidence="6"/>
<evidence type="ECO:0000259" key="7">
    <source>
        <dbReference type="Pfam" id="PF00288"/>
    </source>
</evidence>